<sequence>MTRVFIANFGRENYAWPECLKRGSVATMNSVGSHRFWTAGDREGFIDYQVRTEKTAAGITPTRPVASRWFNLMTIISETAGDVWIHKDKDQIWWTISRSDPPDIFLDVDPTRTDGQQVYICHKPCEPWSDKTRKGNKLIWQSLHAKAKDFLTTESTLQQLSNDYAAYALAMIDSDDLSPWHGRPEWATKAKNAKSNPGLVYNSKQNSIWEMADQAIATAAKANGQVVEKTVKIKDFNFASKDACMAYLKKLLEAQGEVCALTGLKLQFSGDCDDKEMLCSLDRIDSSGHYEEGNLQIVCRFANRWKSSGVDEEFRRLIAVVRGSVEL</sequence>
<reference evidence="1 2" key="1">
    <citation type="submission" date="2017-08" db="EMBL/GenBank/DDBJ databases">
        <title>Infants hospitalized years apart are colonized by the same room-sourced microbial strains.</title>
        <authorList>
            <person name="Brooks B."/>
            <person name="Olm M.R."/>
            <person name="Firek B.A."/>
            <person name="Baker R."/>
            <person name="Thomas B.C."/>
            <person name="Morowitz M.J."/>
            <person name="Banfield J.F."/>
        </authorList>
    </citation>
    <scope>NUCLEOTIDE SEQUENCE [LARGE SCALE GENOMIC DNA]</scope>
    <source>
        <strain evidence="1">S2_005_003_R2_43</strain>
    </source>
</reference>
<protein>
    <submittedName>
        <fullName evidence="1">Uncharacterized protein</fullName>
    </submittedName>
</protein>
<dbReference type="Gene3D" id="3.30.40.220">
    <property type="match status" value="1"/>
</dbReference>
<evidence type="ECO:0000313" key="2">
    <source>
        <dbReference type="Proteomes" id="UP000249577"/>
    </source>
</evidence>
<dbReference type="AlphaFoldDB" id="A0A2W5LYS2"/>
<dbReference type="Proteomes" id="UP000249577">
    <property type="component" value="Unassembled WGS sequence"/>
</dbReference>
<gene>
    <name evidence="1" type="ORF">DI565_20015</name>
</gene>
<evidence type="ECO:0000313" key="1">
    <source>
        <dbReference type="EMBL" id="PZQ10243.1"/>
    </source>
</evidence>
<organism evidence="1 2">
    <name type="scientific">Ancylobacter novellus</name>
    <name type="common">Thiobacillus novellus</name>
    <dbReference type="NCBI Taxonomy" id="921"/>
    <lineage>
        <taxon>Bacteria</taxon>
        <taxon>Pseudomonadati</taxon>
        <taxon>Pseudomonadota</taxon>
        <taxon>Alphaproteobacteria</taxon>
        <taxon>Hyphomicrobiales</taxon>
        <taxon>Xanthobacteraceae</taxon>
        <taxon>Ancylobacter</taxon>
    </lineage>
</organism>
<dbReference type="EMBL" id="QFPN01000017">
    <property type="protein sequence ID" value="PZQ10243.1"/>
    <property type="molecule type" value="Genomic_DNA"/>
</dbReference>
<proteinExistence type="predicted"/>
<comment type="caution">
    <text evidence="1">The sequence shown here is derived from an EMBL/GenBank/DDBJ whole genome shotgun (WGS) entry which is preliminary data.</text>
</comment>
<name>A0A2W5LYS2_ANCNO</name>
<accession>A0A2W5LYS2</accession>